<comment type="caution">
    <text evidence="10">The sequence shown here is derived from an EMBL/GenBank/DDBJ whole genome shotgun (WGS) entry which is preliminary data.</text>
</comment>
<keyword evidence="2 10" id="KW-0645">Protease</keyword>
<evidence type="ECO:0000313" key="11">
    <source>
        <dbReference type="Proteomes" id="UP000331127"/>
    </source>
</evidence>
<evidence type="ECO:0000256" key="8">
    <source>
        <dbReference type="SAM" id="SignalP"/>
    </source>
</evidence>
<feature type="signal peptide" evidence="8">
    <location>
        <begin position="1"/>
        <end position="28"/>
    </location>
</feature>
<evidence type="ECO:0000313" key="10">
    <source>
        <dbReference type="EMBL" id="GES06790.1"/>
    </source>
</evidence>
<protein>
    <submittedName>
        <fullName evidence="10">Serine protease</fullName>
    </submittedName>
</protein>
<keyword evidence="4" id="KW-0378">Hydrolase</keyword>
<evidence type="ECO:0000256" key="5">
    <source>
        <dbReference type="ARBA" id="ARBA00022825"/>
    </source>
</evidence>
<dbReference type="InterPro" id="IPR009003">
    <property type="entry name" value="Peptidase_S1_PA"/>
</dbReference>
<feature type="domain" description="Peptidase S1A alpha-lytic prodomain" evidence="9">
    <location>
        <begin position="113"/>
        <end position="167"/>
    </location>
</feature>
<keyword evidence="6" id="KW-0865">Zymogen</keyword>
<dbReference type="InterPro" id="IPR035070">
    <property type="entry name" value="Streptogrisin_prodomain"/>
</dbReference>
<dbReference type="SUPFAM" id="SSF50494">
    <property type="entry name" value="Trypsin-like serine proteases"/>
    <property type="match status" value="1"/>
</dbReference>
<dbReference type="RefSeq" id="WP_155352523.1">
    <property type="nucleotide sequence ID" value="NZ_BAAAHL010000029.1"/>
</dbReference>
<dbReference type="Gene3D" id="2.60.120.380">
    <property type="match status" value="1"/>
</dbReference>
<evidence type="ECO:0000256" key="3">
    <source>
        <dbReference type="ARBA" id="ARBA00022729"/>
    </source>
</evidence>
<dbReference type="PRINTS" id="PR00861">
    <property type="entry name" value="ALYTICPTASE"/>
</dbReference>
<dbReference type="GO" id="GO:0005576">
    <property type="term" value="C:extracellular region"/>
    <property type="evidence" value="ECO:0007669"/>
    <property type="project" value="InterPro"/>
</dbReference>
<evidence type="ECO:0000259" key="9">
    <source>
        <dbReference type="Pfam" id="PF02983"/>
    </source>
</evidence>
<keyword evidence="5" id="KW-0720">Serine protease</keyword>
<evidence type="ECO:0000256" key="2">
    <source>
        <dbReference type="ARBA" id="ARBA00022670"/>
    </source>
</evidence>
<dbReference type="InterPro" id="IPR037295">
    <property type="entry name" value="Alpha-lytic_protease_prodomain"/>
</dbReference>
<dbReference type="Gene3D" id="2.40.10.10">
    <property type="entry name" value="Trypsin-like serine proteases"/>
    <property type="match status" value="2"/>
</dbReference>
<dbReference type="CDD" id="cd21112">
    <property type="entry name" value="alphaLP-like"/>
    <property type="match status" value="1"/>
</dbReference>
<name>A0A5M3WEX2_9ACTN</name>
<reference evidence="10 11" key="1">
    <citation type="submission" date="2019-10" db="EMBL/GenBank/DDBJ databases">
        <title>Whole genome shotgun sequence of Acrocarpospora macrocephala NBRC 16266.</title>
        <authorList>
            <person name="Ichikawa N."/>
            <person name="Kimura A."/>
            <person name="Kitahashi Y."/>
            <person name="Komaki H."/>
            <person name="Oguchi A."/>
        </authorList>
    </citation>
    <scope>NUCLEOTIDE SEQUENCE [LARGE SCALE GENOMIC DNA]</scope>
    <source>
        <strain evidence="10 11">NBRC 16266</strain>
    </source>
</reference>
<dbReference type="Gene3D" id="3.30.300.50">
    <property type="match status" value="2"/>
</dbReference>
<keyword evidence="7" id="KW-1015">Disulfide bond</keyword>
<gene>
    <name evidence="10" type="ORF">Amac_003850</name>
</gene>
<dbReference type="OrthoDB" id="8781117at2"/>
<dbReference type="InterPro" id="IPR043504">
    <property type="entry name" value="Peptidase_S1_PA_chymotrypsin"/>
</dbReference>
<organism evidence="10 11">
    <name type="scientific">Acrocarpospora macrocephala</name>
    <dbReference type="NCBI Taxonomy" id="150177"/>
    <lineage>
        <taxon>Bacteria</taxon>
        <taxon>Bacillati</taxon>
        <taxon>Actinomycetota</taxon>
        <taxon>Actinomycetes</taxon>
        <taxon>Streptosporangiales</taxon>
        <taxon>Streptosporangiaceae</taxon>
        <taxon>Acrocarpospora</taxon>
    </lineage>
</organism>
<feature type="chain" id="PRO_5024424123" evidence="8">
    <location>
        <begin position="29"/>
        <end position="483"/>
    </location>
</feature>
<evidence type="ECO:0000256" key="7">
    <source>
        <dbReference type="ARBA" id="ARBA00023157"/>
    </source>
</evidence>
<dbReference type="GO" id="GO:0004252">
    <property type="term" value="F:serine-type endopeptidase activity"/>
    <property type="evidence" value="ECO:0007669"/>
    <property type="project" value="InterPro"/>
</dbReference>
<keyword evidence="3 8" id="KW-0732">Signal</keyword>
<dbReference type="SUPFAM" id="SSF54806">
    <property type="entry name" value="Alpha-lytic protease prodomain"/>
    <property type="match status" value="1"/>
</dbReference>
<dbReference type="InterPro" id="IPR001316">
    <property type="entry name" value="Pept_S1A_streptogrisin"/>
</dbReference>
<evidence type="ECO:0000256" key="6">
    <source>
        <dbReference type="ARBA" id="ARBA00023145"/>
    </source>
</evidence>
<dbReference type="InterPro" id="IPR004236">
    <property type="entry name" value="Pept_S1_alpha_lytic"/>
</dbReference>
<comment type="similarity">
    <text evidence="1">Belongs to the peptidase S1 family.</text>
</comment>
<dbReference type="EMBL" id="BLAE01000004">
    <property type="protein sequence ID" value="GES06790.1"/>
    <property type="molecule type" value="Genomic_DNA"/>
</dbReference>
<sequence length="483" mass="49228">MRSRHILSAASALTLGVALILTSTPATASEKPAPTMVQALQRDLNLTAEQAETRLLNEKRLGKVEGKIRTTLGDRFAGSWLSGDAATLTVAVTDAGAASAITASGAKAQVVTRTLADLDAVKARLDAVTAPATVPSYYVDVRANTVVVLSRDQAAAEAFVAASGVDAGAVRIEATQEQPQPYYDLRGGEAYYINNSGRCSIGFSITRGTTNGFVTAGHCGTAGASTQGFNRVAQGTFQASSFPGNDYAWVAVNANWTPRPVVIGSGGSTVNVAGSSAQVVGGSICRSGSTTGWHCGTVQQLNATVTYSQGTVTGLTRTNVCAEPGDSGGSWISGDQAQGVTSGGSGNCTSGGTTYFQPVNEILSAYGLTLVTQGGGGGGGTCSGYANTYTGSLTSGANVYLPNNSYYQSTVSGTHSACLDGPTGVDFDLYLQRWNGSAWVAVASGTSSGPDETVSYSGTAGYYRLRVHAYSGSGAYSVGSTRP</sequence>
<accession>A0A5M3WEX2</accession>
<dbReference type="AlphaFoldDB" id="A0A5M3WEX2"/>
<evidence type="ECO:0000256" key="1">
    <source>
        <dbReference type="ARBA" id="ARBA00007664"/>
    </source>
</evidence>
<dbReference type="Proteomes" id="UP000331127">
    <property type="component" value="Unassembled WGS sequence"/>
</dbReference>
<evidence type="ECO:0000256" key="4">
    <source>
        <dbReference type="ARBA" id="ARBA00022801"/>
    </source>
</evidence>
<keyword evidence="11" id="KW-1185">Reference proteome</keyword>
<dbReference type="GO" id="GO:0006508">
    <property type="term" value="P:proteolysis"/>
    <property type="evidence" value="ECO:0007669"/>
    <property type="project" value="UniProtKB-KW"/>
</dbReference>
<dbReference type="Pfam" id="PF02983">
    <property type="entry name" value="Pro_Al_protease"/>
    <property type="match status" value="1"/>
</dbReference>
<proteinExistence type="inferred from homology"/>